<dbReference type="EC" id="2.7.11.22" evidence="3"/>
<dbReference type="GO" id="GO:0032968">
    <property type="term" value="P:positive regulation of transcription elongation by RNA polymerase II"/>
    <property type="evidence" value="ECO:0007669"/>
    <property type="project" value="TreeGrafter"/>
</dbReference>
<evidence type="ECO:0000256" key="5">
    <source>
        <dbReference type="ARBA" id="ARBA00022679"/>
    </source>
</evidence>
<dbReference type="AlphaFoldDB" id="A0A9W8AR89"/>
<evidence type="ECO:0000256" key="11">
    <source>
        <dbReference type="ARBA" id="ARBA00048367"/>
    </source>
</evidence>
<dbReference type="GO" id="GO:0030332">
    <property type="term" value="F:cyclin binding"/>
    <property type="evidence" value="ECO:0007669"/>
    <property type="project" value="TreeGrafter"/>
</dbReference>
<dbReference type="InterPro" id="IPR011009">
    <property type="entry name" value="Kinase-like_dom_sf"/>
</dbReference>
<evidence type="ECO:0000256" key="13">
    <source>
        <dbReference type="SAM" id="MobiDB-lite"/>
    </source>
</evidence>
<evidence type="ECO:0000256" key="12">
    <source>
        <dbReference type="PROSITE-ProRule" id="PRU10141"/>
    </source>
</evidence>
<evidence type="ECO:0000313" key="15">
    <source>
        <dbReference type="EMBL" id="KAJ1957849.1"/>
    </source>
</evidence>
<dbReference type="PROSITE" id="PS50011">
    <property type="entry name" value="PROTEIN_KINASE_DOM"/>
    <property type="match status" value="1"/>
</dbReference>
<comment type="catalytic activity">
    <reaction evidence="10">
        <text>L-threonyl-[protein] + ATP = O-phospho-L-threonyl-[protein] + ADP + H(+)</text>
        <dbReference type="Rhea" id="RHEA:46608"/>
        <dbReference type="Rhea" id="RHEA-COMP:11060"/>
        <dbReference type="Rhea" id="RHEA-COMP:11605"/>
        <dbReference type="ChEBI" id="CHEBI:15378"/>
        <dbReference type="ChEBI" id="CHEBI:30013"/>
        <dbReference type="ChEBI" id="CHEBI:30616"/>
        <dbReference type="ChEBI" id="CHEBI:61977"/>
        <dbReference type="ChEBI" id="CHEBI:456216"/>
        <dbReference type="EC" id="2.7.11.22"/>
    </reaction>
</comment>
<dbReference type="SMART" id="SM00220">
    <property type="entry name" value="S_TKc"/>
    <property type="match status" value="1"/>
</dbReference>
<evidence type="ECO:0000256" key="3">
    <source>
        <dbReference type="ARBA" id="ARBA00012425"/>
    </source>
</evidence>
<dbReference type="GO" id="GO:0008353">
    <property type="term" value="F:RNA polymerase II CTD heptapeptide repeat kinase activity"/>
    <property type="evidence" value="ECO:0007669"/>
    <property type="project" value="TreeGrafter"/>
</dbReference>
<keyword evidence="6 12" id="KW-0547">Nucleotide-binding</keyword>
<comment type="catalytic activity">
    <reaction evidence="11">
        <text>L-seryl-[protein] + ATP = O-phospho-L-seryl-[protein] + ADP + H(+)</text>
        <dbReference type="Rhea" id="RHEA:17989"/>
        <dbReference type="Rhea" id="RHEA-COMP:9863"/>
        <dbReference type="Rhea" id="RHEA-COMP:11604"/>
        <dbReference type="ChEBI" id="CHEBI:15378"/>
        <dbReference type="ChEBI" id="CHEBI:29999"/>
        <dbReference type="ChEBI" id="CHEBI:30616"/>
        <dbReference type="ChEBI" id="CHEBI:83421"/>
        <dbReference type="ChEBI" id="CHEBI:456216"/>
        <dbReference type="EC" id="2.7.11.22"/>
    </reaction>
</comment>
<dbReference type="Gene3D" id="3.30.200.20">
    <property type="entry name" value="Phosphorylase Kinase, domain 1"/>
    <property type="match status" value="1"/>
</dbReference>
<dbReference type="InterPro" id="IPR008271">
    <property type="entry name" value="Ser/Thr_kinase_AS"/>
</dbReference>
<evidence type="ECO:0000256" key="6">
    <source>
        <dbReference type="ARBA" id="ARBA00022741"/>
    </source>
</evidence>
<organism evidence="15 16">
    <name type="scientific">Dispira parvispora</name>
    <dbReference type="NCBI Taxonomy" id="1520584"/>
    <lineage>
        <taxon>Eukaryota</taxon>
        <taxon>Fungi</taxon>
        <taxon>Fungi incertae sedis</taxon>
        <taxon>Zoopagomycota</taxon>
        <taxon>Kickxellomycotina</taxon>
        <taxon>Dimargaritomycetes</taxon>
        <taxon>Dimargaritales</taxon>
        <taxon>Dimargaritaceae</taxon>
        <taxon>Dispira</taxon>
    </lineage>
</organism>
<dbReference type="InterPro" id="IPR017441">
    <property type="entry name" value="Protein_kinase_ATP_BS"/>
</dbReference>
<keyword evidence="5 15" id="KW-0808">Transferase</keyword>
<feature type="compositionally biased region" description="Polar residues" evidence="13">
    <location>
        <begin position="126"/>
        <end position="142"/>
    </location>
</feature>
<keyword evidence="8 12" id="KW-0067">ATP-binding</keyword>
<dbReference type="GO" id="GO:0004693">
    <property type="term" value="F:cyclin-dependent protein serine/threonine kinase activity"/>
    <property type="evidence" value="ECO:0007669"/>
    <property type="project" value="UniProtKB-EC"/>
</dbReference>
<dbReference type="InterPro" id="IPR050108">
    <property type="entry name" value="CDK"/>
</dbReference>
<keyword evidence="16" id="KW-1185">Reference proteome</keyword>
<reference evidence="15" key="1">
    <citation type="submission" date="2022-07" db="EMBL/GenBank/DDBJ databases">
        <title>Phylogenomic reconstructions and comparative analyses of Kickxellomycotina fungi.</title>
        <authorList>
            <person name="Reynolds N.K."/>
            <person name="Stajich J.E."/>
            <person name="Barry K."/>
            <person name="Grigoriev I.V."/>
            <person name="Crous P."/>
            <person name="Smith M.E."/>
        </authorList>
    </citation>
    <scope>NUCLEOTIDE SEQUENCE</scope>
    <source>
        <strain evidence="15">RSA 1196</strain>
    </source>
</reference>
<evidence type="ECO:0000256" key="10">
    <source>
        <dbReference type="ARBA" id="ARBA00047811"/>
    </source>
</evidence>
<dbReference type="SUPFAM" id="SSF56112">
    <property type="entry name" value="Protein kinase-like (PK-like)"/>
    <property type="match status" value="1"/>
</dbReference>
<dbReference type="FunFam" id="1.10.510.10:FF:000624">
    <property type="entry name" value="Mitogen-activated protein kinase"/>
    <property type="match status" value="1"/>
</dbReference>
<keyword evidence="7 15" id="KW-0418">Kinase</keyword>
<feature type="domain" description="Protein kinase" evidence="14">
    <location>
        <begin position="399"/>
        <end position="679"/>
    </location>
</feature>
<feature type="compositionally biased region" description="Basic and acidic residues" evidence="13">
    <location>
        <begin position="144"/>
        <end position="165"/>
    </location>
</feature>
<evidence type="ECO:0000256" key="1">
    <source>
        <dbReference type="ARBA" id="ARBA00004123"/>
    </source>
</evidence>
<dbReference type="PROSITE" id="PS00108">
    <property type="entry name" value="PROTEIN_KINASE_ST"/>
    <property type="match status" value="1"/>
</dbReference>
<dbReference type="FunFam" id="3.30.200.20:FF:000375">
    <property type="entry name" value="Cell division related protein kinase 2"/>
    <property type="match status" value="1"/>
</dbReference>
<feature type="compositionally biased region" description="Basic residues" evidence="13">
    <location>
        <begin position="72"/>
        <end position="81"/>
    </location>
</feature>
<feature type="compositionally biased region" description="Basic residues" evidence="13">
    <location>
        <begin position="176"/>
        <end position="202"/>
    </location>
</feature>
<dbReference type="InterPro" id="IPR000719">
    <property type="entry name" value="Prot_kinase_dom"/>
</dbReference>
<name>A0A9W8AR89_9FUNG</name>
<feature type="binding site" evidence="12">
    <location>
        <position position="428"/>
    </location>
    <ligand>
        <name>ATP</name>
        <dbReference type="ChEBI" id="CHEBI:30616"/>
    </ligand>
</feature>
<feature type="region of interest" description="Disordered" evidence="13">
    <location>
        <begin position="620"/>
        <end position="679"/>
    </location>
</feature>
<keyword evidence="4" id="KW-0723">Serine/threonine-protein kinase</keyword>
<feature type="region of interest" description="Disordered" evidence="13">
    <location>
        <begin position="1"/>
        <end position="379"/>
    </location>
</feature>
<evidence type="ECO:0000256" key="7">
    <source>
        <dbReference type="ARBA" id="ARBA00022777"/>
    </source>
</evidence>
<protein>
    <recommendedName>
        <fullName evidence="3">cyclin-dependent kinase</fullName>
        <ecNumber evidence="3">2.7.11.22</ecNumber>
    </recommendedName>
</protein>
<evidence type="ECO:0000256" key="4">
    <source>
        <dbReference type="ARBA" id="ARBA00022527"/>
    </source>
</evidence>
<dbReference type="GO" id="GO:0005524">
    <property type="term" value="F:ATP binding"/>
    <property type="evidence" value="ECO:0007669"/>
    <property type="project" value="UniProtKB-UniRule"/>
</dbReference>
<feature type="compositionally biased region" description="Basic and acidic residues" evidence="13">
    <location>
        <begin position="250"/>
        <end position="264"/>
    </location>
</feature>
<comment type="caution">
    <text evidence="15">The sequence shown here is derived from an EMBL/GenBank/DDBJ whole genome shotgun (WGS) entry which is preliminary data.</text>
</comment>
<evidence type="ECO:0000259" key="14">
    <source>
        <dbReference type="PROSITE" id="PS50011"/>
    </source>
</evidence>
<feature type="compositionally biased region" description="Low complexity" evidence="13">
    <location>
        <begin position="95"/>
        <end position="105"/>
    </location>
</feature>
<dbReference type="Proteomes" id="UP001150925">
    <property type="component" value="Unassembled WGS sequence"/>
</dbReference>
<feature type="compositionally biased region" description="Low complexity" evidence="13">
    <location>
        <begin position="310"/>
        <end position="319"/>
    </location>
</feature>
<feature type="non-terminal residue" evidence="15">
    <location>
        <position position="679"/>
    </location>
</feature>
<evidence type="ECO:0000313" key="16">
    <source>
        <dbReference type="Proteomes" id="UP001150925"/>
    </source>
</evidence>
<sequence length="679" mass="76795">MEHHPTTNGNSRHLSASTTTAKRDHASPSASDTMTTRSQGQRHQQSERGPDTSSPDENVHAKKGTNDQAAKSKQHNGHRHISVVGAAQQRKRSRTSSLSRSQSRTQPRRVRESRSYRSPEPPTRARSPTSRTKGSDRSQYQSYRPDDRNESRDYHRSRPSHRSDAYDSYTPGSGRPRSRSRTPRSSGRRRPREYTPPRRHGGDRRSRERRASRSRRQRRSRSRSTSRTRRRSRSPSVSRRTRSTRHHRSRNESRDRKRSLESHRLGKSSLEQYKEYSKSHRRIPAVDSDLESTGPGSRIATPRVTHKSSKPSTTQSTSTVDQPASGHGSGYISAGESEEMAVDQDTVSHRSTSPSTTKTSHREVAHGGKSSTQYTPNPDYMPGSRTSAYHLSLGDIEQFEKIGQVGEGTYGKVYKARHPKLTHLVALKRIRMEAEREGFPITAMREIKLLTALNHPNIVQLHQTIHASDHSVYMVFEYMDYDLAGMIAHPDWILTAAHIKCLIKQMLSGLAYLHTHGVLHRDIKGSNLLLNKRGQVKFADFGLARHFDPLRMHDYTNRVITLWYRPPELLLGTTLYGPPADVWGLGCIMLELFQRKPAFSGTDEISQLDAIYRVLGTPVPTAPSPSDSKSHPQLACATVPTPTTPNAHRSKEDTFREGEEEQEAEDPTAQVWPEIVQYP</sequence>
<dbReference type="Gene3D" id="1.10.510.10">
    <property type="entry name" value="Transferase(Phosphotransferase) domain 1"/>
    <property type="match status" value="1"/>
</dbReference>
<gene>
    <name evidence="15" type="primary">CTK1_2</name>
    <name evidence="15" type="ORF">IWQ62_005006</name>
</gene>
<accession>A0A9W8AR89</accession>
<proteinExistence type="inferred from homology"/>
<keyword evidence="9" id="KW-0539">Nucleus</keyword>
<comment type="subcellular location">
    <subcellularLocation>
        <location evidence="1">Nucleus</location>
    </subcellularLocation>
</comment>
<comment type="similarity">
    <text evidence="2">Belongs to the protein kinase superfamily. CMGC Ser/Thr protein kinase family. CDC2/CDKX subfamily.</text>
</comment>
<evidence type="ECO:0000256" key="9">
    <source>
        <dbReference type="ARBA" id="ARBA00023242"/>
    </source>
</evidence>
<dbReference type="PROSITE" id="PS00107">
    <property type="entry name" value="PROTEIN_KINASE_ATP"/>
    <property type="match status" value="1"/>
</dbReference>
<dbReference type="Pfam" id="PF00069">
    <property type="entry name" value="Pkinase"/>
    <property type="match status" value="1"/>
</dbReference>
<feature type="compositionally biased region" description="Polar residues" evidence="13">
    <location>
        <begin position="1"/>
        <end position="20"/>
    </location>
</feature>
<feature type="compositionally biased region" description="Polar residues" evidence="13">
    <location>
        <begin position="28"/>
        <end position="43"/>
    </location>
</feature>
<dbReference type="OrthoDB" id="204883at2759"/>
<evidence type="ECO:0000256" key="8">
    <source>
        <dbReference type="ARBA" id="ARBA00022840"/>
    </source>
</evidence>
<feature type="compositionally biased region" description="Basic residues" evidence="13">
    <location>
        <begin position="212"/>
        <end position="249"/>
    </location>
</feature>
<dbReference type="EMBL" id="JANBPY010001875">
    <property type="protein sequence ID" value="KAJ1957849.1"/>
    <property type="molecule type" value="Genomic_DNA"/>
</dbReference>
<feature type="compositionally biased region" description="Polar residues" evidence="13">
    <location>
        <begin position="349"/>
        <end position="358"/>
    </location>
</feature>
<dbReference type="GO" id="GO:0008024">
    <property type="term" value="C:cyclin/CDK positive transcription elongation factor complex"/>
    <property type="evidence" value="ECO:0007669"/>
    <property type="project" value="TreeGrafter"/>
</dbReference>
<dbReference type="PANTHER" id="PTHR24056">
    <property type="entry name" value="CELL DIVISION PROTEIN KINASE"/>
    <property type="match status" value="1"/>
</dbReference>
<evidence type="ECO:0000256" key="2">
    <source>
        <dbReference type="ARBA" id="ARBA00006485"/>
    </source>
</evidence>
<dbReference type="PANTHER" id="PTHR24056:SF546">
    <property type="entry name" value="CYCLIN-DEPENDENT KINASE 12"/>
    <property type="match status" value="1"/>
</dbReference>